<protein>
    <submittedName>
        <fullName evidence="3">Cold shock domain-containing protein</fullName>
    </submittedName>
</protein>
<evidence type="ECO:0000259" key="2">
    <source>
        <dbReference type="PROSITE" id="PS51857"/>
    </source>
</evidence>
<dbReference type="Proteomes" id="UP000707731">
    <property type="component" value="Unassembled WGS sequence"/>
</dbReference>
<dbReference type="PROSITE" id="PS51857">
    <property type="entry name" value="CSD_2"/>
    <property type="match status" value="1"/>
</dbReference>
<feature type="compositionally biased region" description="Basic residues" evidence="1">
    <location>
        <begin position="116"/>
        <end position="126"/>
    </location>
</feature>
<evidence type="ECO:0000256" key="1">
    <source>
        <dbReference type="SAM" id="MobiDB-lite"/>
    </source>
</evidence>
<dbReference type="PRINTS" id="PR00050">
    <property type="entry name" value="COLDSHOCK"/>
</dbReference>
<accession>A0ABS0D5F2</accession>
<dbReference type="InterPro" id="IPR002059">
    <property type="entry name" value="CSP_DNA-bd"/>
</dbReference>
<dbReference type="PANTHER" id="PTHR46565">
    <property type="entry name" value="COLD SHOCK DOMAIN PROTEIN 2"/>
    <property type="match status" value="1"/>
</dbReference>
<sequence>MTTTSTSPTEPTALDPHRACQLTWQHGHVAWFNAEKGFGFIDPDDGGESVFVRHTAIAAPGYKTLVAGQPVVFAVADETGDKPEAARVLVYPSAAPPPAATPRPERRSPRLQEWLKRRHRERPRAA</sequence>
<evidence type="ECO:0000313" key="4">
    <source>
        <dbReference type="Proteomes" id="UP000707731"/>
    </source>
</evidence>
<dbReference type="PANTHER" id="PTHR46565:SF5">
    <property type="entry name" value="COLD SHOCK PROTEIN 2-LIKE"/>
    <property type="match status" value="1"/>
</dbReference>
<feature type="region of interest" description="Disordered" evidence="1">
    <location>
        <begin position="90"/>
        <end position="126"/>
    </location>
</feature>
<feature type="compositionally biased region" description="Basic and acidic residues" evidence="1">
    <location>
        <begin position="103"/>
        <end position="115"/>
    </location>
</feature>
<dbReference type="CDD" id="cd04458">
    <property type="entry name" value="CSP_CDS"/>
    <property type="match status" value="1"/>
</dbReference>
<organism evidence="3 4">
    <name type="scientific">Nocardia higoensis</name>
    <dbReference type="NCBI Taxonomy" id="228599"/>
    <lineage>
        <taxon>Bacteria</taxon>
        <taxon>Bacillati</taxon>
        <taxon>Actinomycetota</taxon>
        <taxon>Actinomycetes</taxon>
        <taxon>Mycobacteriales</taxon>
        <taxon>Nocardiaceae</taxon>
        <taxon>Nocardia</taxon>
    </lineage>
</organism>
<gene>
    <name evidence="3" type="ORF">IU449_03915</name>
</gene>
<dbReference type="SUPFAM" id="SSF50249">
    <property type="entry name" value="Nucleic acid-binding proteins"/>
    <property type="match status" value="1"/>
</dbReference>
<dbReference type="RefSeq" id="WP_195000575.1">
    <property type="nucleotide sequence ID" value="NZ_JADLQN010000001.1"/>
</dbReference>
<dbReference type="InterPro" id="IPR012340">
    <property type="entry name" value="NA-bd_OB-fold"/>
</dbReference>
<reference evidence="3 4" key="1">
    <citation type="submission" date="2020-10" db="EMBL/GenBank/DDBJ databases">
        <title>Identification of Nocardia species via Next-generation sequencing and recognition of intraspecies genetic diversity.</title>
        <authorList>
            <person name="Li P."/>
            <person name="Li P."/>
            <person name="Lu B."/>
        </authorList>
    </citation>
    <scope>NUCLEOTIDE SEQUENCE [LARGE SCALE GENOMIC DNA]</scope>
    <source>
        <strain evidence="3 4">BJ06-0143</strain>
    </source>
</reference>
<dbReference type="InterPro" id="IPR011129">
    <property type="entry name" value="CSD"/>
</dbReference>
<feature type="domain" description="CSD" evidence="2">
    <location>
        <begin position="24"/>
        <end position="90"/>
    </location>
</feature>
<dbReference type="SMART" id="SM00357">
    <property type="entry name" value="CSP"/>
    <property type="match status" value="1"/>
</dbReference>
<dbReference type="Pfam" id="PF00313">
    <property type="entry name" value="CSD"/>
    <property type="match status" value="1"/>
</dbReference>
<dbReference type="EMBL" id="JADLQN010000001">
    <property type="protein sequence ID" value="MBF6353701.1"/>
    <property type="molecule type" value="Genomic_DNA"/>
</dbReference>
<proteinExistence type="predicted"/>
<evidence type="ECO:0000313" key="3">
    <source>
        <dbReference type="EMBL" id="MBF6353701.1"/>
    </source>
</evidence>
<keyword evidence="4" id="KW-1185">Reference proteome</keyword>
<name>A0ABS0D5F2_9NOCA</name>
<dbReference type="Gene3D" id="2.40.50.140">
    <property type="entry name" value="Nucleic acid-binding proteins"/>
    <property type="match status" value="1"/>
</dbReference>
<comment type="caution">
    <text evidence="3">The sequence shown here is derived from an EMBL/GenBank/DDBJ whole genome shotgun (WGS) entry which is preliminary data.</text>
</comment>